<dbReference type="RefSeq" id="WP_130507143.1">
    <property type="nucleotide sequence ID" value="NZ_SHLC01000001.1"/>
</dbReference>
<reference evidence="1 2" key="1">
    <citation type="submission" date="2019-02" db="EMBL/GenBank/DDBJ databases">
        <title>Sequencing the genomes of 1000 actinobacteria strains.</title>
        <authorList>
            <person name="Klenk H.-P."/>
        </authorList>
    </citation>
    <scope>NUCLEOTIDE SEQUENCE [LARGE SCALE GENOMIC DNA]</scope>
    <source>
        <strain evidence="1 2">DSM 18319</strain>
    </source>
</reference>
<proteinExistence type="predicted"/>
<dbReference type="AlphaFoldDB" id="A0A4Q8ARZ9"/>
<evidence type="ECO:0000313" key="1">
    <source>
        <dbReference type="EMBL" id="RZU67041.1"/>
    </source>
</evidence>
<keyword evidence="2" id="KW-1185">Reference proteome</keyword>
<dbReference type="OrthoDB" id="4978768at2"/>
<dbReference type="Proteomes" id="UP000291483">
    <property type="component" value="Unassembled WGS sequence"/>
</dbReference>
<dbReference type="EMBL" id="SHLC01000001">
    <property type="protein sequence ID" value="RZU67041.1"/>
    <property type="molecule type" value="Genomic_DNA"/>
</dbReference>
<gene>
    <name evidence="1" type="ORF">EV379_3417</name>
</gene>
<name>A0A4Q8ARZ9_9MICO</name>
<accession>A0A4Q8ARZ9</accession>
<comment type="caution">
    <text evidence="1">The sequence shown here is derived from an EMBL/GenBank/DDBJ whole genome shotgun (WGS) entry which is preliminary data.</text>
</comment>
<organism evidence="1 2">
    <name type="scientific">Microterricola gilva</name>
    <dbReference type="NCBI Taxonomy" id="393267"/>
    <lineage>
        <taxon>Bacteria</taxon>
        <taxon>Bacillati</taxon>
        <taxon>Actinomycetota</taxon>
        <taxon>Actinomycetes</taxon>
        <taxon>Micrococcales</taxon>
        <taxon>Microbacteriaceae</taxon>
        <taxon>Microterricola</taxon>
    </lineage>
</organism>
<protein>
    <submittedName>
        <fullName evidence="1">Uncharacterized protein</fullName>
    </submittedName>
</protein>
<sequence length="87" mass="10049">MLTAADTVTLWLEAGVPARMVWRGQRWRVTDRPTELLREVDPLPPMITHAPVLRVGWRFQAADLNGVNRVFDVRRAGDGWVLEHIYE</sequence>
<evidence type="ECO:0000313" key="2">
    <source>
        <dbReference type="Proteomes" id="UP000291483"/>
    </source>
</evidence>